<gene>
    <name evidence="3" type="ORF">RchiOBHm_Chr4g0402341</name>
</gene>
<comment type="similarity">
    <text evidence="2">Belongs to the WD repeat PRP19 family.</text>
</comment>
<keyword evidence="1" id="KW-0853">WD repeat</keyword>
<keyword evidence="2" id="KW-0747">Spliceosome</keyword>
<dbReference type="PROSITE" id="PS50294">
    <property type="entry name" value="WD_REPEATS_REGION"/>
    <property type="match status" value="1"/>
</dbReference>
<evidence type="ECO:0000256" key="2">
    <source>
        <dbReference type="RuleBase" id="RU367101"/>
    </source>
</evidence>
<comment type="subunit">
    <text evidence="2">Homotetramer.</text>
</comment>
<comment type="caution">
    <text evidence="3">The sequence shown here is derived from an EMBL/GenBank/DDBJ whole genome shotgun (WGS) entry which is preliminary data.</text>
</comment>
<dbReference type="InterPro" id="IPR001680">
    <property type="entry name" value="WD40_rpt"/>
</dbReference>
<dbReference type="AlphaFoldDB" id="A0A2P6QTA3"/>
<dbReference type="GO" id="GO:0071006">
    <property type="term" value="C:U2-type catalytic step 1 spliceosome"/>
    <property type="evidence" value="ECO:0007669"/>
    <property type="project" value="TreeGrafter"/>
</dbReference>
<dbReference type="UniPathway" id="UPA00143"/>
<dbReference type="PROSITE" id="PS50082">
    <property type="entry name" value="WD_REPEATS_2"/>
    <property type="match status" value="1"/>
</dbReference>
<keyword evidence="2" id="KW-0507">mRNA processing</keyword>
<dbReference type="GO" id="GO:0061630">
    <property type="term" value="F:ubiquitin protein ligase activity"/>
    <property type="evidence" value="ECO:0007669"/>
    <property type="project" value="UniProtKB-UniRule"/>
</dbReference>
<protein>
    <recommendedName>
        <fullName evidence="2">Pre-mRNA-processing factor 19</fullName>
        <ecNumber evidence="2">2.3.2.27</ecNumber>
    </recommendedName>
</protein>
<accession>A0A2P6QTA3</accession>
<dbReference type="GO" id="GO:0070534">
    <property type="term" value="P:protein K63-linked ubiquitination"/>
    <property type="evidence" value="ECO:0007669"/>
    <property type="project" value="UniProtKB-UniRule"/>
</dbReference>
<comment type="subcellular location">
    <subcellularLocation>
        <location evidence="2">Nucleus</location>
    </subcellularLocation>
</comment>
<organism evidence="3 4">
    <name type="scientific">Rosa chinensis</name>
    <name type="common">China rose</name>
    <dbReference type="NCBI Taxonomy" id="74649"/>
    <lineage>
        <taxon>Eukaryota</taxon>
        <taxon>Viridiplantae</taxon>
        <taxon>Streptophyta</taxon>
        <taxon>Embryophyta</taxon>
        <taxon>Tracheophyta</taxon>
        <taxon>Spermatophyta</taxon>
        <taxon>Magnoliopsida</taxon>
        <taxon>eudicotyledons</taxon>
        <taxon>Gunneridae</taxon>
        <taxon>Pentapetalae</taxon>
        <taxon>rosids</taxon>
        <taxon>fabids</taxon>
        <taxon>Rosales</taxon>
        <taxon>Rosaceae</taxon>
        <taxon>Rosoideae</taxon>
        <taxon>Rosoideae incertae sedis</taxon>
        <taxon>Rosa</taxon>
    </lineage>
</organism>
<dbReference type="PANTHER" id="PTHR43995:SF1">
    <property type="entry name" value="PRE-MRNA-PROCESSING FACTOR 19"/>
    <property type="match status" value="1"/>
</dbReference>
<reference evidence="3 4" key="1">
    <citation type="journal article" date="2018" name="Nat. Genet.">
        <title>The Rosa genome provides new insights in the design of modern roses.</title>
        <authorList>
            <person name="Bendahmane M."/>
        </authorList>
    </citation>
    <scope>NUCLEOTIDE SEQUENCE [LARGE SCALE GENOMIC DNA]</scope>
    <source>
        <strain evidence="4">cv. Old Blush</strain>
    </source>
</reference>
<dbReference type="PANTHER" id="PTHR43995">
    <property type="entry name" value="PRE-MRNA-PROCESSING FACTOR 19"/>
    <property type="match status" value="1"/>
</dbReference>
<dbReference type="InterPro" id="IPR015943">
    <property type="entry name" value="WD40/YVTN_repeat-like_dom_sf"/>
</dbReference>
<keyword evidence="4" id="KW-1185">Reference proteome</keyword>
<keyword evidence="2" id="KW-0808">Transferase</keyword>
<keyword evidence="2" id="KW-0539">Nucleus</keyword>
<keyword evidence="2" id="KW-0234">DNA repair</keyword>
<evidence type="ECO:0000313" key="4">
    <source>
        <dbReference type="Proteomes" id="UP000238479"/>
    </source>
</evidence>
<dbReference type="InterPro" id="IPR036322">
    <property type="entry name" value="WD40_repeat_dom_sf"/>
</dbReference>
<dbReference type="Gene3D" id="2.130.10.10">
    <property type="entry name" value="YVTN repeat-like/Quinoprotein amine dehydrogenase"/>
    <property type="match status" value="1"/>
</dbReference>
<dbReference type="GO" id="GO:0000398">
    <property type="term" value="P:mRNA splicing, via spliceosome"/>
    <property type="evidence" value="ECO:0007669"/>
    <property type="project" value="InterPro"/>
</dbReference>
<name>A0A2P6QTA3_ROSCH</name>
<comment type="catalytic activity">
    <reaction evidence="2">
        <text>S-ubiquitinyl-[E2 ubiquitin-conjugating enzyme]-L-cysteine + [acceptor protein]-L-lysine = [E2 ubiquitin-conjugating enzyme]-L-cysteine + N(6)-ubiquitinyl-[acceptor protein]-L-lysine.</text>
        <dbReference type="EC" id="2.3.2.27"/>
    </reaction>
</comment>
<comment type="pathway">
    <text evidence="2">Protein modification; protein ubiquitination.</text>
</comment>
<dbReference type="InterPro" id="IPR038959">
    <property type="entry name" value="Prp19"/>
</dbReference>
<dbReference type="GO" id="GO:0006281">
    <property type="term" value="P:DNA repair"/>
    <property type="evidence" value="ECO:0007669"/>
    <property type="project" value="UniProtKB-KW"/>
</dbReference>
<dbReference type="GO" id="GO:0005737">
    <property type="term" value="C:cytoplasm"/>
    <property type="evidence" value="ECO:0007669"/>
    <property type="project" value="TreeGrafter"/>
</dbReference>
<comment type="function">
    <text evidence="2">Ubiquitin-protein ligase which is mainly involved pre-mRNA splicing and DNA repair. Required for pre-mRNA splicing as component of the spliceosome.</text>
</comment>
<dbReference type="Gramene" id="PRQ37415">
    <property type="protein sequence ID" value="PRQ37415"/>
    <property type="gene ID" value="RchiOBHm_Chr4g0402341"/>
</dbReference>
<evidence type="ECO:0000256" key="1">
    <source>
        <dbReference type="PROSITE-ProRule" id="PRU00221"/>
    </source>
</evidence>
<proteinExistence type="inferred from homology"/>
<dbReference type="EC" id="2.3.2.27" evidence="2"/>
<dbReference type="GO" id="GO:0000974">
    <property type="term" value="C:Prp19 complex"/>
    <property type="evidence" value="ECO:0007669"/>
    <property type="project" value="UniProtKB-UniRule"/>
</dbReference>
<sequence length="110" mass="12046">MVTTSLDNTWCFCDISNGECLRQDDSVSQGYTSAAFHPDGILLEVGTSDGLVKIWDVKSQTAASDGVRCWDKRNLSNCTLSDFGTRTSCVEFDFSGSYLAAACFYKTRSV</sequence>
<dbReference type="Proteomes" id="UP000238479">
    <property type="component" value="Chromosome 4"/>
</dbReference>
<evidence type="ECO:0000313" key="3">
    <source>
        <dbReference type="EMBL" id="PRQ37415.1"/>
    </source>
</evidence>
<feature type="repeat" description="WD" evidence="1">
    <location>
        <begin position="32"/>
        <end position="65"/>
    </location>
</feature>
<dbReference type="STRING" id="74649.A0A2P6QTA3"/>
<dbReference type="EMBL" id="PDCK01000042">
    <property type="protein sequence ID" value="PRQ37415.1"/>
    <property type="molecule type" value="Genomic_DNA"/>
</dbReference>
<dbReference type="SUPFAM" id="SSF50978">
    <property type="entry name" value="WD40 repeat-like"/>
    <property type="match status" value="1"/>
</dbReference>
<keyword evidence="2" id="KW-0227">DNA damage</keyword>
<keyword evidence="2" id="KW-0508">mRNA splicing</keyword>
<keyword evidence="2" id="KW-0833">Ubl conjugation pathway</keyword>